<organism evidence="1 2">
    <name type="scientific">Papaver nudicaule</name>
    <name type="common">Iceland poppy</name>
    <dbReference type="NCBI Taxonomy" id="74823"/>
    <lineage>
        <taxon>Eukaryota</taxon>
        <taxon>Viridiplantae</taxon>
        <taxon>Streptophyta</taxon>
        <taxon>Embryophyta</taxon>
        <taxon>Tracheophyta</taxon>
        <taxon>Spermatophyta</taxon>
        <taxon>Magnoliopsida</taxon>
        <taxon>Ranunculales</taxon>
        <taxon>Papaveraceae</taxon>
        <taxon>Papaveroideae</taxon>
        <taxon>Papaver</taxon>
    </lineage>
</organism>
<keyword evidence="2" id="KW-1185">Reference proteome</keyword>
<accession>A0AA41S8Z5</accession>
<sequence>KFYLSSANATKIYFDLDMPEVVYIKERSSHKTPPHEITLPARGGTFAAYPQLPKPERRLLIF</sequence>
<evidence type="ECO:0000313" key="2">
    <source>
        <dbReference type="Proteomes" id="UP001177140"/>
    </source>
</evidence>
<protein>
    <submittedName>
        <fullName evidence="1">Uncharacterized protein</fullName>
    </submittedName>
</protein>
<proteinExistence type="predicted"/>
<evidence type="ECO:0000313" key="1">
    <source>
        <dbReference type="EMBL" id="MCL7029588.1"/>
    </source>
</evidence>
<dbReference type="AlphaFoldDB" id="A0AA41S8Z5"/>
<comment type="caution">
    <text evidence="1">The sequence shown here is derived from an EMBL/GenBank/DDBJ whole genome shotgun (WGS) entry which is preliminary data.</text>
</comment>
<dbReference type="EMBL" id="JAJJMA010091807">
    <property type="protein sequence ID" value="MCL7029588.1"/>
    <property type="molecule type" value="Genomic_DNA"/>
</dbReference>
<name>A0AA41S8Z5_PAPNU</name>
<reference evidence="1" key="1">
    <citation type="submission" date="2022-03" db="EMBL/GenBank/DDBJ databases">
        <title>A functionally conserved STORR gene fusion in Papaver species that diverged 16.8 million years ago.</title>
        <authorList>
            <person name="Catania T."/>
        </authorList>
    </citation>
    <scope>NUCLEOTIDE SEQUENCE</scope>
    <source>
        <strain evidence="1">S-191538</strain>
    </source>
</reference>
<feature type="non-terminal residue" evidence="1">
    <location>
        <position position="62"/>
    </location>
</feature>
<dbReference type="Proteomes" id="UP001177140">
    <property type="component" value="Unassembled WGS sequence"/>
</dbReference>
<gene>
    <name evidence="1" type="ORF">MKW94_027119</name>
</gene>